<evidence type="ECO:0000256" key="5">
    <source>
        <dbReference type="ARBA" id="ARBA00022737"/>
    </source>
</evidence>
<feature type="domain" description="ABC transporter" evidence="10">
    <location>
        <begin position="6"/>
        <end position="241"/>
    </location>
</feature>
<accession>A0A8S0XW73</accession>
<dbReference type="SUPFAM" id="SSF52540">
    <property type="entry name" value="P-loop containing nucleoside triphosphate hydrolases"/>
    <property type="match status" value="2"/>
</dbReference>
<evidence type="ECO:0000256" key="4">
    <source>
        <dbReference type="ARBA" id="ARBA00022597"/>
    </source>
</evidence>
<reference evidence="12" key="1">
    <citation type="submission" date="2014-11" db="EMBL/GenBank/DDBJ databases">
        <authorList>
            <person name="Hornung B.V."/>
        </authorList>
    </citation>
    <scope>NUCLEOTIDE SEQUENCE</scope>
    <source>
        <strain evidence="12">INE</strain>
    </source>
</reference>
<protein>
    <submittedName>
        <fullName evidence="11">ABC transporter</fullName>
        <ecNumber evidence="11">3.6.1.3</ecNumber>
    </submittedName>
    <submittedName>
        <fullName evidence="12">Ribose import ATP-binding protein RbsA</fullName>
        <ecNumber evidence="12">3.6.3.17</ecNumber>
    </submittedName>
</protein>
<dbReference type="Pfam" id="PF00005">
    <property type="entry name" value="ABC_tran"/>
    <property type="match status" value="2"/>
</dbReference>
<evidence type="ECO:0000313" key="12">
    <source>
        <dbReference type="EMBL" id="CEJ06509.1"/>
    </source>
</evidence>
<evidence type="ECO:0000256" key="8">
    <source>
        <dbReference type="ARBA" id="ARBA00022967"/>
    </source>
</evidence>
<keyword evidence="2" id="KW-0813">Transport</keyword>
<dbReference type="PANTHER" id="PTHR43790">
    <property type="entry name" value="CARBOHYDRATE TRANSPORT ATP-BINDING PROTEIN MG119-RELATED"/>
    <property type="match status" value="1"/>
</dbReference>
<evidence type="ECO:0000256" key="6">
    <source>
        <dbReference type="ARBA" id="ARBA00022741"/>
    </source>
</evidence>
<dbReference type="GO" id="GO:0016887">
    <property type="term" value="F:ATP hydrolysis activity"/>
    <property type="evidence" value="ECO:0007669"/>
    <property type="project" value="InterPro"/>
</dbReference>
<evidence type="ECO:0000256" key="7">
    <source>
        <dbReference type="ARBA" id="ARBA00022840"/>
    </source>
</evidence>
<gene>
    <name evidence="12" type="ORF">DEACI_0957</name>
    <name evidence="11" type="ORF">DEACI_1500</name>
</gene>
<keyword evidence="6" id="KW-0547">Nucleotide-binding</keyword>
<keyword evidence="3" id="KW-1003">Cell membrane</keyword>
<dbReference type="SMART" id="SM00382">
    <property type="entry name" value="AAA"/>
    <property type="match status" value="2"/>
</dbReference>
<dbReference type="EMBL" id="CDGJ01000030">
    <property type="protein sequence ID" value="CEJ06509.1"/>
    <property type="molecule type" value="Genomic_DNA"/>
</dbReference>
<dbReference type="InterPro" id="IPR003593">
    <property type="entry name" value="AAA+_ATPase"/>
</dbReference>
<dbReference type="GO" id="GO:0005886">
    <property type="term" value="C:plasma membrane"/>
    <property type="evidence" value="ECO:0007669"/>
    <property type="project" value="UniProtKB-SubCell"/>
</dbReference>
<keyword evidence="4" id="KW-0762">Sugar transport</keyword>
<keyword evidence="8" id="KW-1278">Translocase</keyword>
<dbReference type="KEGG" id="aacx:DEACI_1500"/>
<keyword evidence="9" id="KW-0472">Membrane</keyword>
<dbReference type="AlphaFoldDB" id="A0A8S0XW73"/>
<dbReference type="InterPro" id="IPR050107">
    <property type="entry name" value="ABC_carbohydrate_import_ATPase"/>
</dbReference>
<keyword evidence="13" id="KW-1185">Reference proteome</keyword>
<evidence type="ECO:0000256" key="2">
    <source>
        <dbReference type="ARBA" id="ARBA00022448"/>
    </source>
</evidence>
<dbReference type="PANTHER" id="PTHR43790:SF3">
    <property type="entry name" value="D-ALLOSE IMPORT ATP-BINDING PROTEIN ALSA-RELATED"/>
    <property type="match status" value="1"/>
</dbReference>
<dbReference type="Gene3D" id="3.40.50.300">
    <property type="entry name" value="P-loop containing nucleotide triphosphate hydrolases"/>
    <property type="match status" value="2"/>
</dbReference>
<name>A0A8S0XW73_9FIRM</name>
<dbReference type="FunFam" id="3.40.50.300:FF:000127">
    <property type="entry name" value="Ribose import ATP-binding protein RbsA"/>
    <property type="match status" value="1"/>
</dbReference>
<dbReference type="PROSITE" id="PS00211">
    <property type="entry name" value="ABC_TRANSPORTER_1"/>
    <property type="match status" value="1"/>
</dbReference>
<keyword evidence="11" id="KW-0378">Hydrolase</keyword>
<feature type="domain" description="ABC transporter" evidence="10">
    <location>
        <begin position="248"/>
        <end position="496"/>
    </location>
</feature>
<reference evidence="11" key="2">
    <citation type="submission" date="2020-01" db="EMBL/GenBank/DDBJ databases">
        <authorList>
            <person name="Hornung B."/>
        </authorList>
    </citation>
    <scope>NUCLEOTIDE SEQUENCE</scope>
    <source>
        <strain evidence="11">PacBioINE</strain>
    </source>
</reference>
<dbReference type="GO" id="GO:0005524">
    <property type="term" value="F:ATP binding"/>
    <property type="evidence" value="ECO:0007669"/>
    <property type="project" value="UniProtKB-KW"/>
</dbReference>
<dbReference type="EMBL" id="LR746496">
    <property type="protein sequence ID" value="CAA7600847.1"/>
    <property type="molecule type" value="Genomic_DNA"/>
</dbReference>
<keyword evidence="7 12" id="KW-0067">ATP-binding</keyword>
<evidence type="ECO:0000313" key="11">
    <source>
        <dbReference type="EMBL" id="CAA7600847.1"/>
    </source>
</evidence>
<evidence type="ECO:0000256" key="1">
    <source>
        <dbReference type="ARBA" id="ARBA00004202"/>
    </source>
</evidence>
<dbReference type="EC" id="3.6.1.3" evidence="11"/>
<dbReference type="EC" id="3.6.3.17" evidence="12"/>
<keyword evidence="5" id="KW-0677">Repeat</keyword>
<dbReference type="RefSeq" id="WP_240984448.1">
    <property type="nucleotide sequence ID" value="NZ_CDGJ01000030.1"/>
</dbReference>
<evidence type="ECO:0000259" key="10">
    <source>
        <dbReference type="PROSITE" id="PS50893"/>
    </source>
</evidence>
<organism evidence="11">
    <name type="scientific">Acididesulfobacillus acetoxydans</name>
    <dbReference type="NCBI Taxonomy" id="1561005"/>
    <lineage>
        <taxon>Bacteria</taxon>
        <taxon>Bacillati</taxon>
        <taxon>Bacillota</taxon>
        <taxon>Clostridia</taxon>
        <taxon>Eubacteriales</taxon>
        <taxon>Peptococcaceae</taxon>
        <taxon>Acididesulfobacillus</taxon>
    </lineage>
</organism>
<dbReference type="InterPro" id="IPR003439">
    <property type="entry name" value="ABC_transporter-like_ATP-bd"/>
</dbReference>
<dbReference type="CDD" id="cd03215">
    <property type="entry name" value="ABC_Carb_Monos_II"/>
    <property type="match status" value="1"/>
</dbReference>
<dbReference type="Proteomes" id="UP001071230">
    <property type="component" value="Unassembled WGS sequence"/>
</dbReference>
<evidence type="ECO:0000256" key="3">
    <source>
        <dbReference type="ARBA" id="ARBA00022475"/>
    </source>
</evidence>
<dbReference type="Proteomes" id="UP000836597">
    <property type="component" value="Chromosome"/>
</dbReference>
<dbReference type="InterPro" id="IPR017871">
    <property type="entry name" value="ABC_transporter-like_CS"/>
</dbReference>
<sequence length="496" mass="54661">MNKDILSMKSVTKCFPGMKALDNVDFSVCYGEVHCLIGANGAGKSTLMKILTGVYSRDSGEIVFKGNKVNFSSPREARQNGISIIHQELSLVDNLSVAENIFLGQNNNFKTVNWRHLYNESRSVLQSIGMSTIYPKELVSNLSIGHRQIVELAKAVALDAKLIVMDEPSATLSGAEYATLVRVIRDLQRKGVSIIYITHRLNELFDIGDKVTVLRDGKVVATQRLTDTNHDELVFQMIGKKVSNQKVIRNSQVDAQRAVLEAQSISTKVIKQLNIKLHAGEILGLYGLVGSGRTELLRVLYGIDQPSSGRVLLNGQPVKLKSPRAAIKKGMALVPENRKLQGVILGLNIWMNATVVPSRDFVKYGFLRISDIRKQVGGMMKRLNIKASSSNTLVGNLSGGNQQKVVLSKWLLKKTSIFLLDEPTQGVDIGAKEEIYRLIYSLASSGNSVIVASSDHEELIHLCDRILVFYDGEIVKEFIDLDEASAKILESAVVGR</sequence>
<comment type="subcellular location">
    <subcellularLocation>
        <location evidence="1">Cell membrane</location>
        <topology evidence="1">Peripheral membrane protein</topology>
    </subcellularLocation>
</comment>
<dbReference type="PROSITE" id="PS50893">
    <property type="entry name" value="ABC_TRANSPORTER_2"/>
    <property type="match status" value="2"/>
</dbReference>
<evidence type="ECO:0000256" key="9">
    <source>
        <dbReference type="ARBA" id="ARBA00023136"/>
    </source>
</evidence>
<evidence type="ECO:0000313" key="13">
    <source>
        <dbReference type="Proteomes" id="UP001071230"/>
    </source>
</evidence>
<dbReference type="CDD" id="cd03216">
    <property type="entry name" value="ABC_Carb_Monos_I"/>
    <property type="match status" value="1"/>
</dbReference>
<dbReference type="InterPro" id="IPR027417">
    <property type="entry name" value="P-loop_NTPase"/>
</dbReference>
<proteinExistence type="predicted"/>